<protein>
    <submittedName>
        <fullName evidence="6">Hint module protein</fullName>
    </submittedName>
</protein>
<dbReference type="SMART" id="SM00306">
    <property type="entry name" value="HintN"/>
    <property type="match status" value="1"/>
</dbReference>
<dbReference type="KEGG" id="acan:ACA1_079160"/>
<reference evidence="6 7" key="1">
    <citation type="journal article" date="2013" name="Genome Biol.">
        <title>Genome of Acanthamoeba castellanii highlights extensive lateral gene transfer and early evolution of tyrosine kinase signaling.</title>
        <authorList>
            <person name="Clarke M."/>
            <person name="Lohan A.J."/>
            <person name="Liu B."/>
            <person name="Lagkouvardos I."/>
            <person name="Roy S."/>
            <person name="Zafar N."/>
            <person name="Bertelli C."/>
            <person name="Schilde C."/>
            <person name="Kianianmomeni A."/>
            <person name="Burglin T.R."/>
            <person name="Frech C."/>
            <person name="Turcotte B."/>
            <person name="Kopec K.O."/>
            <person name="Synnott J.M."/>
            <person name="Choo C."/>
            <person name="Paponov I."/>
            <person name="Finkler A."/>
            <person name="Soon Heng Tan C."/>
            <person name="Hutchins A.P."/>
            <person name="Weinmeier T."/>
            <person name="Rattei T."/>
            <person name="Chu J.S."/>
            <person name="Gimenez G."/>
            <person name="Irimia M."/>
            <person name="Rigden D.J."/>
            <person name="Fitzpatrick D.A."/>
            <person name="Lorenzo-Morales J."/>
            <person name="Bateman A."/>
            <person name="Chiu C.H."/>
            <person name="Tang P."/>
            <person name="Hegemann P."/>
            <person name="Fromm H."/>
            <person name="Raoult D."/>
            <person name="Greub G."/>
            <person name="Miranda-Saavedra D."/>
            <person name="Chen N."/>
            <person name="Nash P."/>
            <person name="Ginger M.L."/>
            <person name="Horn M."/>
            <person name="Schaap P."/>
            <person name="Caler L."/>
            <person name="Loftus B."/>
        </authorList>
    </citation>
    <scope>NUCLEOTIDE SEQUENCE [LARGE SCALE GENOMIC DNA]</scope>
    <source>
        <strain evidence="6 7">Neff</strain>
    </source>
</reference>
<keyword evidence="1" id="KW-0217">Developmental protein</keyword>
<evidence type="ECO:0000259" key="4">
    <source>
        <dbReference type="SMART" id="SM00305"/>
    </source>
</evidence>
<dbReference type="PANTHER" id="PTHR11889">
    <property type="entry name" value="HEDGEHOG"/>
    <property type="match status" value="1"/>
</dbReference>
<dbReference type="InterPro" id="IPR050387">
    <property type="entry name" value="Hedgehog_Signaling"/>
</dbReference>
<evidence type="ECO:0000259" key="5">
    <source>
        <dbReference type="SMART" id="SM00306"/>
    </source>
</evidence>
<evidence type="ECO:0000256" key="3">
    <source>
        <dbReference type="SAM" id="SignalP"/>
    </source>
</evidence>
<dbReference type="GO" id="GO:0016540">
    <property type="term" value="P:protein autoprocessing"/>
    <property type="evidence" value="ECO:0007669"/>
    <property type="project" value="InterPro"/>
</dbReference>
<dbReference type="RefSeq" id="XP_004337834.1">
    <property type="nucleotide sequence ID" value="XM_004337786.1"/>
</dbReference>
<evidence type="ECO:0000256" key="2">
    <source>
        <dbReference type="ARBA" id="ARBA00022729"/>
    </source>
</evidence>
<proteinExistence type="predicted"/>
<organism evidence="6 7">
    <name type="scientific">Acanthamoeba castellanii (strain ATCC 30010 / Neff)</name>
    <dbReference type="NCBI Taxonomy" id="1257118"/>
    <lineage>
        <taxon>Eukaryota</taxon>
        <taxon>Amoebozoa</taxon>
        <taxon>Discosea</taxon>
        <taxon>Longamoebia</taxon>
        <taxon>Centramoebida</taxon>
        <taxon>Acanthamoebidae</taxon>
        <taxon>Acanthamoeba</taxon>
    </lineage>
</organism>
<dbReference type="InterPro" id="IPR006141">
    <property type="entry name" value="Intein_N"/>
</dbReference>
<dbReference type="OrthoDB" id="5212at2759"/>
<evidence type="ECO:0000313" key="6">
    <source>
        <dbReference type="EMBL" id="ELR15821.1"/>
    </source>
</evidence>
<feature type="signal peptide" evidence="3">
    <location>
        <begin position="1"/>
        <end position="20"/>
    </location>
</feature>
<dbReference type="InterPro" id="IPR036844">
    <property type="entry name" value="Hint_dom_sf"/>
</dbReference>
<dbReference type="SUPFAM" id="SSF51294">
    <property type="entry name" value="Hedgehog/intein (Hint) domain"/>
    <property type="match status" value="1"/>
</dbReference>
<dbReference type="GO" id="GO:0007267">
    <property type="term" value="P:cell-cell signaling"/>
    <property type="evidence" value="ECO:0007669"/>
    <property type="project" value="InterPro"/>
</dbReference>
<dbReference type="STRING" id="1257118.L8GUP5"/>
<dbReference type="EMBL" id="KB008022">
    <property type="protein sequence ID" value="ELR15821.1"/>
    <property type="molecule type" value="Genomic_DNA"/>
</dbReference>
<dbReference type="InterPro" id="IPR001657">
    <property type="entry name" value="Hedgehog"/>
</dbReference>
<evidence type="ECO:0000256" key="1">
    <source>
        <dbReference type="ARBA" id="ARBA00022473"/>
    </source>
</evidence>
<gene>
    <name evidence="6" type="ORF">ACA1_079160</name>
</gene>
<name>L8GUP5_ACACF</name>
<sequence>MSHTALLLLLVLAIVSPSLARGYMYDYSVSTSCDCHKVANGTCIHWTCSSDADSAYQCFWGGSTVELETGEKIPMSMLNVGDSVASLGSDGRIRYEKFHGWLDIDSDRFTTFVRLHVGYATAITLTKDHLIFLVDYETGTDISGQTPVQPGDRVWLNENGLAVAVEITSITYHELRGIYAPFTDSGTILVNDVLASNYAKVSSPHYLVHDVFLAPMKLLAGTPQKRGVHWYPALLNYLYTSFMSE</sequence>
<feature type="chain" id="PRO_5003990109" evidence="3">
    <location>
        <begin position="21"/>
        <end position="245"/>
    </location>
</feature>
<dbReference type="Proteomes" id="UP000011083">
    <property type="component" value="Unassembled WGS sequence"/>
</dbReference>
<dbReference type="InterPro" id="IPR003587">
    <property type="entry name" value="Hint_dom_N"/>
</dbReference>
<dbReference type="SMR" id="L8GUP5"/>
<feature type="domain" description="Hint" evidence="5">
    <location>
        <begin position="56"/>
        <end position="158"/>
    </location>
</feature>
<dbReference type="PRINTS" id="PR00632">
    <property type="entry name" value="SONICHHOG"/>
</dbReference>
<dbReference type="InterPro" id="IPR001767">
    <property type="entry name" value="Hedgehog_Hint"/>
</dbReference>
<dbReference type="Gene3D" id="2.170.16.10">
    <property type="entry name" value="Hedgehog/Intein (Hint) domain"/>
    <property type="match status" value="1"/>
</dbReference>
<dbReference type="GO" id="GO:0048731">
    <property type="term" value="P:system development"/>
    <property type="evidence" value="ECO:0007669"/>
    <property type="project" value="UniProtKB-ARBA"/>
</dbReference>
<dbReference type="PANTHER" id="PTHR11889:SF31">
    <property type="entry name" value="PROTEIN HEDGEHOG"/>
    <property type="match status" value="1"/>
</dbReference>
<evidence type="ECO:0000313" key="7">
    <source>
        <dbReference type="Proteomes" id="UP000011083"/>
    </source>
</evidence>
<dbReference type="CDD" id="cd00081">
    <property type="entry name" value="Hint"/>
    <property type="match status" value="1"/>
</dbReference>
<dbReference type="Pfam" id="PF01079">
    <property type="entry name" value="Hint"/>
    <property type="match status" value="1"/>
</dbReference>
<dbReference type="InterPro" id="IPR003586">
    <property type="entry name" value="Hint_dom_C"/>
</dbReference>
<dbReference type="AlphaFoldDB" id="L8GUP5"/>
<feature type="domain" description="Hint" evidence="4">
    <location>
        <begin position="159"/>
        <end position="203"/>
    </location>
</feature>
<dbReference type="VEuPathDB" id="AmoebaDB:ACA1_079160"/>
<dbReference type="SMART" id="SM00305">
    <property type="entry name" value="HintC"/>
    <property type="match status" value="1"/>
</dbReference>
<dbReference type="GO" id="GO:0016539">
    <property type="term" value="P:intein-mediated protein splicing"/>
    <property type="evidence" value="ECO:0007669"/>
    <property type="project" value="InterPro"/>
</dbReference>
<keyword evidence="7" id="KW-1185">Reference proteome</keyword>
<dbReference type="GeneID" id="14916445"/>
<accession>L8GUP5</accession>
<dbReference type="PROSITE" id="PS50817">
    <property type="entry name" value="INTEIN_N_TER"/>
    <property type="match status" value="1"/>
</dbReference>
<keyword evidence="2 3" id="KW-0732">Signal</keyword>